<evidence type="ECO:0000256" key="4">
    <source>
        <dbReference type="ARBA" id="ARBA00022777"/>
    </source>
</evidence>
<evidence type="ECO:0000256" key="11">
    <source>
        <dbReference type="ARBA" id="ARBA00039461"/>
    </source>
</evidence>
<dbReference type="AlphaFoldDB" id="C0C2Y1"/>
<dbReference type="NCBIfam" id="NF043035">
    <property type="entry name" value="OxoTetrKin"/>
    <property type="match status" value="1"/>
</dbReference>
<dbReference type="InterPro" id="IPR050007">
    <property type="entry name" value="OtnK"/>
</dbReference>
<feature type="domain" description="Four-carbon acid sugar kinase nucleotide binding" evidence="14">
    <location>
        <begin position="260"/>
        <end position="418"/>
    </location>
</feature>
<evidence type="ECO:0000256" key="7">
    <source>
        <dbReference type="ARBA" id="ARBA00035898"/>
    </source>
</evidence>
<dbReference type="Gene3D" id="3.40.980.20">
    <property type="entry name" value="Four-carbon acid sugar kinase, nucleotide binding domain"/>
    <property type="match status" value="1"/>
</dbReference>
<keyword evidence="4" id="KW-0418">Kinase</keyword>
<dbReference type="RefSeq" id="WP_006443797.1">
    <property type="nucleotide sequence ID" value="NZ_CP036524.1"/>
</dbReference>
<evidence type="ECO:0000256" key="2">
    <source>
        <dbReference type="ARBA" id="ARBA00022679"/>
    </source>
</evidence>
<protein>
    <recommendedName>
        <fullName evidence="11">3-oxo-tetronate kinase</fullName>
        <ecNumber evidence="10">2.7.1.217</ecNumber>
    </recommendedName>
    <alternativeName>
        <fullName evidence="12">3-dehydrotetronate 4-kinase</fullName>
    </alternativeName>
</protein>
<dbReference type="GO" id="GO:0005524">
    <property type="term" value="F:ATP binding"/>
    <property type="evidence" value="ECO:0007669"/>
    <property type="project" value="UniProtKB-KW"/>
</dbReference>
<keyword evidence="16" id="KW-1185">Reference proteome</keyword>
<gene>
    <name evidence="15" type="ORF">CLOHYLEM_06438</name>
</gene>
<dbReference type="Gene3D" id="3.40.50.10840">
    <property type="entry name" value="Putative sugar-binding, N-terminal domain"/>
    <property type="match status" value="1"/>
</dbReference>
<keyword evidence="3" id="KW-0547">Nucleotide-binding</keyword>
<organism evidence="15 16">
    <name type="scientific">[Clostridium] hylemonae DSM 15053</name>
    <dbReference type="NCBI Taxonomy" id="553973"/>
    <lineage>
        <taxon>Bacteria</taxon>
        <taxon>Bacillati</taxon>
        <taxon>Bacillota</taxon>
        <taxon>Clostridia</taxon>
        <taxon>Lachnospirales</taxon>
        <taxon>Lachnospiraceae</taxon>
    </lineage>
</organism>
<evidence type="ECO:0000256" key="5">
    <source>
        <dbReference type="ARBA" id="ARBA00022840"/>
    </source>
</evidence>
<evidence type="ECO:0000259" key="14">
    <source>
        <dbReference type="Pfam" id="PF17042"/>
    </source>
</evidence>
<dbReference type="InterPro" id="IPR010737">
    <property type="entry name" value="4-carb_acid_sugar_kinase_N"/>
</dbReference>
<evidence type="ECO:0000313" key="15">
    <source>
        <dbReference type="EMBL" id="EEG73492.1"/>
    </source>
</evidence>
<evidence type="ECO:0000256" key="12">
    <source>
        <dbReference type="ARBA" id="ARBA00041377"/>
    </source>
</evidence>
<evidence type="ECO:0000256" key="3">
    <source>
        <dbReference type="ARBA" id="ARBA00022741"/>
    </source>
</evidence>
<dbReference type="InterPro" id="IPR037051">
    <property type="entry name" value="4-carb_acid_sugar_kinase_N_sf"/>
</dbReference>
<dbReference type="EC" id="2.7.1.217" evidence="10"/>
<dbReference type="Pfam" id="PF07005">
    <property type="entry name" value="SBD_N"/>
    <property type="match status" value="1"/>
</dbReference>
<evidence type="ECO:0000313" key="16">
    <source>
        <dbReference type="Proteomes" id="UP000004893"/>
    </source>
</evidence>
<comment type="catalytic activity">
    <reaction evidence="8">
        <text>3-dehydro-D-erythronate + ATP = 3-dehydro-4-O-phospho-D-erythronate + ADP + H(+)</text>
        <dbReference type="Rhea" id="RHEA:52556"/>
        <dbReference type="ChEBI" id="CHEBI:15378"/>
        <dbReference type="ChEBI" id="CHEBI:30616"/>
        <dbReference type="ChEBI" id="CHEBI:57958"/>
        <dbReference type="ChEBI" id="CHEBI:136593"/>
        <dbReference type="ChEBI" id="CHEBI:456216"/>
        <dbReference type="EC" id="2.7.1.217"/>
    </reaction>
</comment>
<dbReference type="GO" id="GO:0016301">
    <property type="term" value="F:kinase activity"/>
    <property type="evidence" value="ECO:0007669"/>
    <property type="project" value="UniProtKB-KW"/>
</dbReference>
<comment type="function">
    <text evidence="9">Catalyzes the ATP-dependent phosphorylation of 3-oxo-tetronate to 3-oxo-tetronate 4-phosphate.</text>
</comment>
<evidence type="ECO:0000256" key="1">
    <source>
        <dbReference type="ARBA" id="ARBA00005715"/>
    </source>
</evidence>
<accession>C0C2Y1</accession>
<feature type="domain" description="Four-carbon acid sugar kinase N-terminal" evidence="13">
    <location>
        <begin position="8"/>
        <end position="234"/>
    </location>
</feature>
<sequence length="427" mass="46557">METNKLLLGCIADDFTGAGDIASFLTRGGLRTILISGIPAAGDIPKDADAVVISLKSRTAPVREAVRDTLESIRSLETLGCERFYIKYCSTFDSTPHGNIGPVLDAVLEYLNETCTVLCPSLPVNGRTVKDGILYVDKIPLSKSSMKDHPLTPMWDSRIAVLMSGQSRYPCLELGRKYYSCTSEEAYDYIKSAAKGHSHYYIIPDYENEEDAAHIIRLFSDMRVMSGGSGLAAVLAGGLSAQRKDVHVRQMDIRAEGASLIVAGSISKATTGQIHFYKEQGLPYYKISPEQLWKRTETASSIWNEIKQRLTGEHDSVLVYCSDSREDVKKGQELGGQKFAGLLEDTLAKLAAKAAEEGIYKIIAAGGETSGAVTKKLGYKAFYTAQSVAPGVPVLIPADSTDRRLILKSGNFGQEDFFIRALEVTRA</sequence>
<dbReference type="Proteomes" id="UP000004893">
    <property type="component" value="Unassembled WGS sequence"/>
</dbReference>
<keyword evidence="5" id="KW-0067">ATP-binding</keyword>
<evidence type="ECO:0000256" key="9">
    <source>
        <dbReference type="ARBA" id="ARBA00037335"/>
    </source>
</evidence>
<proteinExistence type="inferred from homology"/>
<dbReference type="InterPro" id="IPR042213">
    <property type="entry name" value="NBD_C_sf"/>
</dbReference>
<comment type="similarity">
    <text evidence="1">Belongs to the four-carbon acid sugar kinase family.</text>
</comment>
<reference evidence="15" key="2">
    <citation type="submission" date="2013-06" db="EMBL/GenBank/DDBJ databases">
        <title>Draft genome sequence of Clostridium hylemonae (DSM 15053).</title>
        <authorList>
            <person name="Sudarsanam P."/>
            <person name="Ley R."/>
            <person name="Guruge J."/>
            <person name="Turnbaugh P.J."/>
            <person name="Mahowald M."/>
            <person name="Liep D."/>
            <person name="Gordon J."/>
        </authorList>
    </citation>
    <scope>NUCLEOTIDE SEQUENCE</scope>
    <source>
        <strain evidence="15">DSM 15053</strain>
    </source>
</reference>
<evidence type="ECO:0000256" key="8">
    <source>
        <dbReference type="ARBA" id="ARBA00036346"/>
    </source>
</evidence>
<dbReference type="EMBL" id="ABYI02000024">
    <property type="protein sequence ID" value="EEG73492.1"/>
    <property type="molecule type" value="Genomic_DNA"/>
</dbReference>
<dbReference type="InterPro" id="IPR031475">
    <property type="entry name" value="NBD_C"/>
</dbReference>
<dbReference type="Pfam" id="PF17042">
    <property type="entry name" value="NBD_C"/>
    <property type="match status" value="1"/>
</dbReference>
<dbReference type="OrthoDB" id="9778478at2"/>
<comment type="catalytic activity">
    <reaction evidence="7">
        <text>3-dehydro-L-erythronate + ATP = 3-dehydro-4-O-phospho-L-erythronate + ADP + H(+)</text>
        <dbReference type="Rhea" id="RHEA:52552"/>
        <dbReference type="ChEBI" id="CHEBI:15378"/>
        <dbReference type="ChEBI" id="CHEBI:30616"/>
        <dbReference type="ChEBI" id="CHEBI:136592"/>
        <dbReference type="ChEBI" id="CHEBI:136670"/>
        <dbReference type="ChEBI" id="CHEBI:456216"/>
        <dbReference type="EC" id="2.7.1.217"/>
    </reaction>
</comment>
<comment type="caution">
    <text evidence="15">The sequence shown here is derived from an EMBL/GenBank/DDBJ whole genome shotgun (WGS) entry which is preliminary data.</text>
</comment>
<name>C0C2Y1_9FIRM</name>
<evidence type="ECO:0000256" key="6">
    <source>
        <dbReference type="ARBA" id="ARBA00023277"/>
    </source>
</evidence>
<dbReference type="STRING" id="553973.CLOHYLEM_06438"/>
<dbReference type="eggNOG" id="COG3395">
    <property type="taxonomic scope" value="Bacteria"/>
</dbReference>
<keyword evidence="2" id="KW-0808">Transferase</keyword>
<keyword evidence="6" id="KW-0119">Carbohydrate metabolism</keyword>
<reference evidence="15" key="1">
    <citation type="submission" date="2009-02" db="EMBL/GenBank/DDBJ databases">
        <authorList>
            <person name="Fulton L."/>
            <person name="Clifton S."/>
            <person name="Fulton B."/>
            <person name="Xu J."/>
            <person name="Minx P."/>
            <person name="Pepin K.H."/>
            <person name="Johnson M."/>
            <person name="Bhonagiri V."/>
            <person name="Nash W.E."/>
            <person name="Mardis E.R."/>
            <person name="Wilson R.K."/>
        </authorList>
    </citation>
    <scope>NUCLEOTIDE SEQUENCE [LARGE SCALE GENOMIC DNA]</scope>
    <source>
        <strain evidence="15">DSM 15053</strain>
    </source>
</reference>
<evidence type="ECO:0000256" key="10">
    <source>
        <dbReference type="ARBA" id="ARBA00039095"/>
    </source>
</evidence>
<evidence type="ECO:0000259" key="13">
    <source>
        <dbReference type="Pfam" id="PF07005"/>
    </source>
</evidence>
<dbReference type="HOGENOM" id="CLU_029424_1_0_9"/>
<dbReference type="SUPFAM" id="SSF142764">
    <property type="entry name" value="YgbK-like"/>
    <property type="match status" value="1"/>
</dbReference>